<dbReference type="Pfam" id="PF25989">
    <property type="entry name" value="YknX_C"/>
    <property type="match status" value="1"/>
</dbReference>
<feature type="domain" description="Multidrug resistance protein MdtA-like alpha-helical hairpin" evidence="8">
    <location>
        <begin position="130"/>
        <end position="199"/>
    </location>
</feature>
<sequence>MKSVSSDGNAPRRQAGLKAWIWGGLLIFLMAAGGYWLTQVPAGKGGAVVEMGGPGAKGGGRTQPVTVGEVQRRDLRVVVSAIGTIAAANTAVVRPRVDGELKAIYFAEGQSVRAGQVLALIDPQPFQIALNQAQGVLTRDQAQLRNAQLDLQRYRDLVAKEAAPKQQLDTQDALVQQLQGTVLTDQAALDSAKLQLAYTRVVAPISGLAGLKQADLGNIVHASDTNGLLSIAQTRPVSVIFAIPDARLPQLRAQLGAHTQVNVEAWDRAQKSQLAQGKVASTDNSIDTTTGTIKVKALFANADNSLFPNQFVNVRLLLGNLPQTLAVPSAAVQRGAQGSYVYVVGDGSVVSLRNVSIDGTDGDWVALRGELKPGEKVVTDGADRLRDGAKVEVITPADKGAGGEATPRKGRHRAADGAGAAQPSTLAPASATRSP</sequence>
<feature type="transmembrane region" description="Helical" evidence="7">
    <location>
        <begin position="20"/>
        <end position="37"/>
    </location>
</feature>
<dbReference type="Pfam" id="PF25876">
    <property type="entry name" value="HH_MFP_RND"/>
    <property type="match status" value="1"/>
</dbReference>
<dbReference type="InterPro" id="IPR058625">
    <property type="entry name" value="MdtA-like_BSH"/>
</dbReference>
<name>A0ABT5KLR5_9BURK</name>
<evidence type="ECO:0000259" key="11">
    <source>
        <dbReference type="Pfam" id="PF25989"/>
    </source>
</evidence>
<dbReference type="EMBL" id="JAQQXS010000001">
    <property type="protein sequence ID" value="MDC8783796.1"/>
    <property type="molecule type" value="Genomic_DNA"/>
</dbReference>
<gene>
    <name evidence="12" type="ORF">PRZ01_01150</name>
</gene>
<feature type="region of interest" description="Disordered" evidence="6">
    <location>
        <begin position="393"/>
        <end position="435"/>
    </location>
</feature>
<accession>A0ABT5KLR5</accession>
<evidence type="ECO:0000256" key="7">
    <source>
        <dbReference type="SAM" id="Phobius"/>
    </source>
</evidence>
<feature type="domain" description="Multidrug resistance protein MdtA-like beta-barrel" evidence="10">
    <location>
        <begin position="236"/>
        <end position="319"/>
    </location>
</feature>
<evidence type="ECO:0000313" key="13">
    <source>
        <dbReference type="Proteomes" id="UP001219862"/>
    </source>
</evidence>
<dbReference type="Pfam" id="PF25917">
    <property type="entry name" value="BSH_RND"/>
    <property type="match status" value="1"/>
</dbReference>
<evidence type="ECO:0000259" key="8">
    <source>
        <dbReference type="Pfam" id="PF25876"/>
    </source>
</evidence>
<dbReference type="Gene3D" id="2.40.30.170">
    <property type="match status" value="1"/>
</dbReference>
<comment type="caution">
    <text evidence="12">The sequence shown here is derived from an EMBL/GenBank/DDBJ whole genome shotgun (WGS) entry which is preliminary data.</text>
</comment>
<dbReference type="InterPro" id="IPR058624">
    <property type="entry name" value="MdtA-like_HH"/>
</dbReference>
<dbReference type="PANTHER" id="PTHR30469">
    <property type="entry name" value="MULTIDRUG RESISTANCE PROTEIN MDTA"/>
    <property type="match status" value="1"/>
</dbReference>
<dbReference type="Gene3D" id="2.40.420.20">
    <property type="match status" value="1"/>
</dbReference>
<dbReference type="InterPro" id="IPR058637">
    <property type="entry name" value="YknX-like_C"/>
</dbReference>
<dbReference type="PANTHER" id="PTHR30469:SF12">
    <property type="entry name" value="MULTIDRUG RESISTANCE PROTEIN MDTA"/>
    <property type="match status" value="1"/>
</dbReference>
<organism evidence="12 13">
    <name type="scientific">Roseateles koreensis</name>
    <dbReference type="NCBI Taxonomy" id="2987526"/>
    <lineage>
        <taxon>Bacteria</taxon>
        <taxon>Pseudomonadati</taxon>
        <taxon>Pseudomonadota</taxon>
        <taxon>Betaproteobacteria</taxon>
        <taxon>Burkholderiales</taxon>
        <taxon>Sphaerotilaceae</taxon>
        <taxon>Roseateles</taxon>
    </lineage>
</organism>
<keyword evidence="5 7" id="KW-0472">Membrane</keyword>
<dbReference type="SUPFAM" id="SSF111369">
    <property type="entry name" value="HlyD-like secretion proteins"/>
    <property type="match status" value="1"/>
</dbReference>
<dbReference type="Pfam" id="PF25944">
    <property type="entry name" value="Beta-barrel_RND"/>
    <property type="match status" value="1"/>
</dbReference>
<evidence type="ECO:0000313" key="12">
    <source>
        <dbReference type="EMBL" id="MDC8783796.1"/>
    </source>
</evidence>
<protein>
    <submittedName>
        <fullName evidence="12">Efflux RND transporter periplasmic adaptor subunit</fullName>
    </submittedName>
</protein>
<feature type="compositionally biased region" description="Polar residues" evidence="6">
    <location>
        <begin position="422"/>
        <end position="435"/>
    </location>
</feature>
<keyword evidence="3" id="KW-1003">Cell membrane</keyword>
<dbReference type="RefSeq" id="WP_273594909.1">
    <property type="nucleotide sequence ID" value="NZ_JAQQXS010000001.1"/>
</dbReference>
<keyword evidence="13" id="KW-1185">Reference proteome</keyword>
<evidence type="ECO:0000256" key="5">
    <source>
        <dbReference type="ARBA" id="ARBA00023136"/>
    </source>
</evidence>
<reference evidence="12 13" key="1">
    <citation type="submission" date="2022-10" db="EMBL/GenBank/DDBJ databases">
        <title>paucibacter sp. hw8 Genome sequencing.</title>
        <authorList>
            <person name="Park S."/>
        </authorList>
    </citation>
    <scope>NUCLEOTIDE SEQUENCE [LARGE SCALE GENOMIC DNA]</scope>
    <source>
        <strain evidence="13">hw8</strain>
    </source>
</reference>
<dbReference type="Proteomes" id="UP001219862">
    <property type="component" value="Unassembled WGS sequence"/>
</dbReference>
<evidence type="ECO:0000256" key="2">
    <source>
        <dbReference type="ARBA" id="ARBA00009477"/>
    </source>
</evidence>
<evidence type="ECO:0000259" key="10">
    <source>
        <dbReference type="Pfam" id="PF25944"/>
    </source>
</evidence>
<keyword evidence="7" id="KW-0812">Transmembrane</keyword>
<dbReference type="InterPro" id="IPR006143">
    <property type="entry name" value="RND_pump_MFP"/>
</dbReference>
<dbReference type="NCBIfam" id="TIGR01730">
    <property type="entry name" value="RND_mfp"/>
    <property type="match status" value="1"/>
</dbReference>
<feature type="domain" description="YknX-like C-terminal permuted SH3-like" evidence="11">
    <location>
        <begin position="325"/>
        <end position="393"/>
    </location>
</feature>
<proteinExistence type="inferred from homology"/>
<evidence type="ECO:0000256" key="6">
    <source>
        <dbReference type="SAM" id="MobiDB-lite"/>
    </source>
</evidence>
<comment type="similarity">
    <text evidence="2">Belongs to the membrane fusion protein (MFP) (TC 8.A.1) family.</text>
</comment>
<keyword evidence="4" id="KW-0997">Cell inner membrane</keyword>
<keyword evidence="7" id="KW-1133">Transmembrane helix</keyword>
<dbReference type="Gene3D" id="1.10.287.470">
    <property type="entry name" value="Helix hairpin bin"/>
    <property type="match status" value="1"/>
</dbReference>
<dbReference type="Gene3D" id="2.40.50.100">
    <property type="match status" value="1"/>
</dbReference>
<evidence type="ECO:0000256" key="1">
    <source>
        <dbReference type="ARBA" id="ARBA00004236"/>
    </source>
</evidence>
<feature type="domain" description="Multidrug resistance protein MdtA-like barrel-sandwich hybrid" evidence="9">
    <location>
        <begin position="89"/>
        <end position="229"/>
    </location>
</feature>
<evidence type="ECO:0000256" key="4">
    <source>
        <dbReference type="ARBA" id="ARBA00022519"/>
    </source>
</evidence>
<dbReference type="InterPro" id="IPR058626">
    <property type="entry name" value="MdtA-like_b-barrel"/>
</dbReference>
<comment type="subcellular location">
    <subcellularLocation>
        <location evidence="1">Cell membrane</location>
    </subcellularLocation>
</comment>
<evidence type="ECO:0000259" key="9">
    <source>
        <dbReference type="Pfam" id="PF25917"/>
    </source>
</evidence>
<evidence type="ECO:0000256" key="3">
    <source>
        <dbReference type="ARBA" id="ARBA00022475"/>
    </source>
</evidence>